<dbReference type="InterPro" id="IPR000182">
    <property type="entry name" value="GNAT_dom"/>
</dbReference>
<dbReference type="KEGG" id="spe:Spro_1527"/>
<dbReference type="PANTHER" id="PTHR43792:SF1">
    <property type="entry name" value="N-ACETYLTRANSFERASE DOMAIN-CONTAINING PROTEIN"/>
    <property type="match status" value="1"/>
</dbReference>
<dbReference type="eggNOG" id="COG1670">
    <property type="taxonomic scope" value="Bacteria"/>
</dbReference>
<evidence type="ECO:0000313" key="2">
    <source>
        <dbReference type="EMBL" id="ABV40631.1"/>
    </source>
</evidence>
<feature type="domain" description="N-acetyltransferase" evidence="1">
    <location>
        <begin position="27"/>
        <end position="193"/>
    </location>
</feature>
<dbReference type="STRING" id="399741.Spro_1527"/>
<organism evidence="2">
    <name type="scientific">Serratia proteamaculans (strain 568)</name>
    <dbReference type="NCBI Taxonomy" id="399741"/>
    <lineage>
        <taxon>Bacteria</taxon>
        <taxon>Pseudomonadati</taxon>
        <taxon>Pseudomonadota</taxon>
        <taxon>Gammaproteobacteria</taxon>
        <taxon>Enterobacterales</taxon>
        <taxon>Yersiniaceae</taxon>
        <taxon>Serratia</taxon>
    </lineage>
</organism>
<dbReference type="HOGENOM" id="CLU_013985_3_6_6"/>
<evidence type="ECO:0000259" key="1">
    <source>
        <dbReference type="PROSITE" id="PS51186"/>
    </source>
</evidence>
<dbReference type="PANTHER" id="PTHR43792">
    <property type="entry name" value="GNAT FAMILY, PUTATIVE (AFU_ORTHOLOGUE AFUA_3G00765)-RELATED-RELATED"/>
    <property type="match status" value="1"/>
</dbReference>
<accession>A8GBZ1</accession>
<dbReference type="GO" id="GO:0016747">
    <property type="term" value="F:acyltransferase activity, transferring groups other than amino-acyl groups"/>
    <property type="evidence" value="ECO:0007669"/>
    <property type="project" value="InterPro"/>
</dbReference>
<sequence length="204" mass="23223">MRNQCKPSQNKDEHLHLITLPFTTERLHLRRFTPADLDAYADYHRIPEVYRYLYAPTPDEAQLASLFSQAITSRFTEDGDILYCAVTLKDSGELIGEVLLKLANGAALQGEIGYIFNPAYAGKGYAAEAVKSVLDRGFAESGFHRIFARLDAANQGSIGVVERLGMRKEAHLRQNDRFNGEWGDELIYALLQEEWRQTREQERL</sequence>
<gene>
    <name evidence="2" type="ordered locus">Spro_1527</name>
</gene>
<name>A8GBZ1_SERP5</name>
<dbReference type="Gene3D" id="3.40.630.30">
    <property type="match status" value="1"/>
</dbReference>
<proteinExistence type="predicted"/>
<dbReference type="EMBL" id="CP000826">
    <property type="protein sequence ID" value="ABV40631.1"/>
    <property type="molecule type" value="Genomic_DNA"/>
</dbReference>
<dbReference type="SUPFAM" id="SSF55729">
    <property type="entry name" value="Acyl-CoA N-acyltransferases (Nat)"/>
    <property type="match status" value="1"/>
</dbReference>
<protein>
    <submittedName>
        <fullName evidence="2">GCN5-related N-acetyltransferase</fullName>
    </submittedName>
</protein>
<dbReference type="AlphaFoldDB" id="A8GBZ1"/>
<keyword evidence="2" id="KW-0808">Transferase</keyword>
<dbReference type="InterPro" id="IPR051531">
    <property type="entry name" value="N-acetyltransferase"/>
</dbReference>
<dbReference type="CDD" id="cd04301">
    <property type="entry name" value="NAT_SF"/>
    <property type="match status" value="1"/>
</dbReference>
<dbReference type="Pfam" id="PF13302">
    <property type="entry name" value="Acetyltransf_3"/>
    <property type="match status" value="1"/>
</dbReference>
<reference evidence="2" key="1">
    <citation type="submission" date="2007-09" db="EMBL/GenBank/DDBJ databases">
        <title>Complete sequence of chromosome of Serratia proteamaculans 568.</title>
        <authorList>
            <consortium name="US DOE Joint Genome Institute"/>
            <person name="Copeland A."/>
            <person name="Lucas S."/>
            <person name="Lapidus A."/>
            <person name="Barry K."/>
            <person name="Glavina del Rio T."/>
            <person name="Dalin E."/>
            <person name="Tice H."/>
            <person name="Pitluck S."/>
            <person name="Chain P."/>
            <person name="Malfatti S."/>
            <person name="Shin M."/>
            <person name="Vergez L."/>
            <person name="Schmutz J."/>
            <person name="Larimer F."/>
            <person name="Land M."/>
            <person name="Hauser L."/>
            <person name="Kyrpides N."/>
            <person name="Kim E."/>
            <person name="Taghavi S."/>
            <person name="Newman L."/>
            <person name="Vangronsveld J."/>
            <person name="van der Lelie D."/>
            <person name="Richardson P."/>
        </authorList>
    </citation>
    <scope>NUCLEOTIDE SEQUENCE [LARGE SCALE GENOMIC DNA]</scope>
    <source>
        <strain evidence="2">568</strain>
    </source>
</reference>
<dbReference type="PROSITE" id="PS51186">
    <property type="entry name" value="GNAT"/>
    <property type="match status" value="1"/>
</dbReference>
<dbReference type="InterPro" id="IPR016181">
    <property type="entry name" value="Acyl_CoA_acyltransferase"/>
</dbReference>